<dbReference type="Proteomes" id="UP000009183">
    <property type="component" value="Chromosome 7"/>
</dbReference>
<dbReference type="AlphaFoldDB" id="D7U2K5"/>
<reference evidence="2" key="1">
    <citation type="journal article" date="2007" name="Nature">
        <title>The grapevine genome sequence suggests ancestral hexaploidization in major angiosperm phyla.</title>
        <authorList>
            <consortium name="The French-Italian Public Consortium for Grapevine Genome Characterization."/>
            <person name="Jaillon O."/>
            <person name="Aury J.-M."/>
            <person name="Noel B."/>
            <person name="Policriti A."/>
            <person name="Clepet C."/>
            <person name="Casagrande A."/>
            <person name="Choisne N."/>
            <person name="Aubourg S."/>
            <person name="Vitulo N."/>
            <person name="Jubin C."/>
            <person name="Vezzi A."/>
            <person name="Legeai F."/>
            <person name="Hugueney P."/>
            <person name="Dasilva C."/>
            <person name="Horner D."/>
            <person name="Mica E."/>
            <person name="Jublot D."/>
            <person name="Poulain J."/>
            <person name="Bruyere C."/>
            <person name="Billault A."/>
            <person name="Segurens B."/>
            <person name="Gouyvenoux M."/>
            <person name="Ugarte E."/>
            <person name="Cattonaro F."/>
            <person name="Anthouard V."/>
            <person name="Vico V."/>
            <person name="Del Fabbro C."/>
            <person name="Alaux M."/>
            <person name="Di Gaspero G."/>
            <person name="Dumas V."/>
            <person name="Felice N."/>
            <person name="Paillard S."/>
            <person name="Juman I."/>
            <person name="Moroldo M."/>
            <person name="Scalabrin S."/>
            <person name="Canaguier A."/>
            <person name="Le Clainche I."/>
            <person name="Malacrida G."/>
            <person name="Durand E."/>
            <person name="Pesole G."/>
            <person name="Laucou V."/>
            <person name="Chatelet P."/>
            <person name="Merdinoglu D."/>
            <person name="Delledonne M."/>
            <person name="Pezzotti M."/>
            <person name="Lecharny A."/>
            <person name="Scarpelli C."/>
            <person name="Artiguenave F."/>
            <person name="Pe M.E."/>
            <person name="Valle G."/>
            <person name="Morgante M."/>
            <person name="Caboche M."/>
            <person name="Adam-Blondon A.-F."/>
            <person name="Weissenbach J."/>
            <person name="Quetier F."/>
            <person name="Wincker P."/>
        </authorList>
    </citation>
    <scope>NUCLEOTIDE SEQUENCE [LARGE SCALE GENOMIC DNA]</scope>
    <source>
        <strain evidence="2">cv. Pinot noir / PN40024</strain>
    </source>
</reference>
<organism evidence="1 2">
    <name type="scientific">Vitis vinifera</name>
    <name type="common">Grape</name>
    <dbReference type="NCBI Taxonomy" id="29760"/>
    <lineage>
        <taxon>Eukaryota</taxon>
        <taxon>Viridiplantae</taxon>
        <taxon>Streptophyta</taxon>
        <taxon>Embryophyta</taxon>
        <taxon>Tracheophyta</taxon>
        <taxon>Spermatophyta</taxon>
        <taxon>Magnoliopsida</taxon>
        <taxon>eudicotyledons</taxon>
        <taxon>Gunneridae</taxon>
        <taxon>Pentapetalae</taxon>
        <taxon>rosids</taxon>
        <taxon>Vitales</taxon>
        <taxon>Vitaceae</taxon>
        <taxon>Viteae</taxon>
        <taxon>Vitis</taxon>
    </lineage>
</organism>
<sequence length="75" mass="8570">MIKEVVAVKVSEAAFQQMYSGRSLEKHALYISFRDRKAVIERPQRHVMELLLRSMSIDSVAKAKDKAKPYTIGFA</sequence>
<gene>
    <name evidence="1" type="ordered locus">VIT_07s0005g01720</name>
</gene>
<name>D7U2K5_VITVI</name>
<dbReference type="InParanoid" id="D7U2K5"/>
<dbReference type="PaxDb" id="29760-VIT_07s0005g01720.t01"/>
<dbReference type="HOGENOM" id="CLU_2676148_0_0_1"/>
<evidence type="ECO:0000313" key="2">
    <source>
        <dbReference type="Proteomes" id="UP000009183"/>
    </source>
</evidence>
<proteinExistence type="predicted"/>
<dbReference type="EMBL" id="FN596502">
    <property type="protein sequence ID" value="CBI36971.3"/>
    <property type="molecule type" value="Genomic_DNA"/>
</dbReference>
<evidence type="ECO:0000313" key="1">
    <source>
        <dbReference type="EMBL" id="CBI36971.3"/>
    </source>
</evidence>
<accession>D7U2K5</accession>
<protein>
    <submittedName>
        <fullName evidence="1">Uncharacterized protein</fullName>
    </submittedName>
</protein>
<keyword evidence="2" id="KW-1185">Reference proteome</keyword>